<name>E8WYZ2_GRATM</name>
<accession>E8WYZ2</accession>
<dbReference type="InterPro" id="IPR013780">
    <property type="entry name" value="Glyco_hydro_b"/>
</dbReference>
<dbReference type="GO" id="GO:0047471">
    <property type="term" value="F:maltose alpha-D-glucosyltransferase activity"/>
    <property type="evidence" value="ECO:0007669"/>
    <property type="project" value="UniProtKB-EC"/>
</dbReference>
<dbReference type="SUPFAM" id="SSF51445">
    <property type="entry name" value="(Trans)glycosidases"/>
    <property type="match status" value="1"/>
</dbReference>
<comment type="similarity">
    <text evidence="3">Belongs to the aminoglycoside phosphotransferase family.</text>
</comment>
<dbReference type="EC" id="2.7.1.175" evidence="4"/>
<evidence type="ECO:0000313" key="18">
    <source>
        <dbReference type="Proteomes" id="UP000000343"/>
    </source>
</evidence>
<evidence type="ECO:0000256" key="8">
    <source>
        <dbReference type="ARBA" id="ARBA00022723"/>
    </source>
</evidence>
<evidence type="ECO:0000256" key="14">
    <source>
        <dbReference type="ARBA" id="ARBA00031378"/>
    </source>
</evidence>
<keyword evidence="11" id="KW-0067">ATP-binding</keyword>
<comment type="catalytic activity">
    <reaction evidence="15">
        <text>D-maltose + ATP = alpha-maltose 1-phosphate + ADP + H(+)</text>
        <dbReference type="Rhea" id="RHEA:31915"/>
        <dbReference type="ChEBI" id="CHEBI:15378"/>
        <dbReference type="ChEBI" id="CHEBI:17306"/>
        <dbReference type="ChEBI" id="CHEBI:30616"/>
        <dbReference type="ChEBI" id="CHEBI:63576"/>
        <dbReference type="ChEBI" id="CHEBI:456216"/>
        <dbReference type="EC" id="2.7.1.175"/>
    </reaction>
</comment>
<feature type="domain" description="Glycosyl hydrolase family 13 catalytic" evidence="16">
    <location>
        <begin position="20"/>
        <end position="419"/>
    </location>
</feature>
<evidence type="ECO:0000256" key="1">
    <source>
        <dbReference type="ARBA" id="ARBA00001595"/>
    </source>
</evidence>
<gene>
    <name evidence="17" type="ordered locus">AciX9_2884</name>
</gene>
<keyword evidence="7" id="KW-0808">Transferase</keyword>
<sequence length="1210" mass="134891">MKKLGSASDPLWYKDAIIYEIHVRAFADSNNDGIGDFPGLMSKLDYLQDLGVTCLWLLPFFPSPLRDDGYDIANYVDVNPSYGTLNDFKLFIDAAHKRGMQVMIELVINHTSDQHPWFKAARLAPPGSPEREMYVWSETDLLYQGVRIIFTDTEKSNWTWDDQAKAFYWHRFFSHQPDLNFDNPRVMEEVLKAMRFWLDLGVDALRLDAIPYLIERDGTNCENVPETHVKIKEIRAALDVEYGNRLILAEANMWPADVRPYFGDGDECHMAFHFPLMPRIYMALRQEDRLPITDIMAQTPDIPESCQWGLFLRNHDELTLEMVTDDERDYMYLAYSADPRMRINVGIRRRLAPLVDNNRRRIELLNSLLLSFPGTPIMYYGDEIGMGDNIYLGDRNGVRTPMQWNSDRNAGFSKCDPARLYFPVVMDPIYGYQVVNVEAQLSDQSSLLHWTRNMIALRKLFQVFGRGTLEFLHPENRKVLAYLRDLKRDDGTHETVLCVANLSRFAQPVALDLTTYAGMMPVEMLGYVSFPQIGKTPYALTVAPYSFLWFELQPAPVEIEEPMDVTPGAREEGEQVALDLLTKGWAGLVSGPGATLLETALPGWLSRQRWFGAKTRTIQTVRIAEWVQIPAGAGEILPTSKLPAANTLGDALLFLDIVYADSSKDTYQLPISYTTGHAAEELRAAAPLSVIATLSTPTGSAMLHDASTREDLRQALLTMIGDEATLALGNAASAGREIATTLIAAHTGRPAHEIGAKDTEVQEIAGKIAQEHSIEVADVAPEFIGAMPGAENPSMTQVFGGAESASAANGAAGQLKAYKSSAFDAARGTAALPSRTGSAEQSNTNFLYDQTLLMKLFRRLQPGLNPDVEIGRFLTEVAHFPRIAPFLGELTMVDSQGETTTLAMLQGMVSNEGDGWQWTLEELARFYESVSACPIPANQGKLPRYGNEGVTPEDAKQHLGLYLEAAALLGRRTAEMHLALATATDNAAFAAEAFTSEDLALDAKRIDTQISQTLEALKHGMQALKDLTADDAATILSRRIELFSRAHAIAAGTPAGKRIRIHGDYHLGQILRAKNDFVILDFEGEPARTLEERRRKQSPLKDVAGMMRSFSYAAWSGLDQYALRHPDQARSFEPWARLWENSVATEFLRAYRQTMETDATLLPDAAQADSLLSAYLLEKALYELLYELNNRPTWVRIPLAGILALPKPVA</sequence>
<dbReference type="CDD" id="cd11334">
    <property type="entry name" value="AmyAc_TreS"/>
    <property type="match status" value="1"/>
</dbReference>
<evidence type="ECO:0000256" key="3">
    <source>
        <dbReference type="ARBA" id="ARBA00006219"/>
    </source>
</evidence>
<dbReference type="EMBL" id="CP002480">
    <property type="protein sequence ID" value="ADW69907.1"/>
    <property type="molecule type" value="Genomic_DNA"/>
</dbReference>
<protein>
    <recommendedName>
        <fullName evidence="6">Maltokinase</fullName>
        <ecNumber evidence="4">2.7.1.175</ecNumber>
        <ecNumber evidence="5">5.4.99.16</ecNumber>
    </recommendedName>
    <alternativeName>
        <fullName evidence="14">Maltose alpha-D-glucosyltransferase</fullName>
    </alternativeName>
    <alternativeName>
        <fullName evidence="13">Maltose-1-phosphate synthase</fullName>
    </alternativeName>
</protein>
<dbReference type="eggNOG" id="COG0366">
    <property type="taxonomic scope" value="Bacteria"/>
</dbReference>
<evidence type="ECO:0000256" key="12">
    <source>
        <dbReference type="ARBA" id="ARBA00023235"/>
    </source>
</evidence>
<dbReference type="InterPro" id="IPR012811">
    <property type="entry name" value="TreS_maltokin_C_dom"/>
</dbReference>
<evidence type="ECO:0000256" key="6">
    <source>
        <dbReference type="ARBA" id="ARBA00013882"/>
    </source>
</evidence>
<dbReference type="NCBIfam" id="TIGR02457">
    <property type="entry name" value="TreS_Cterm"/>
    <property type="match status" value="1"/>
</dbReference>
<evidence type="ECO:0000259" key="16">
    <source>
        <dbReference type="SMART" id="SM00642"/>
    </source>
</evidence>
<dbReference type="InterPro" id="IPR045857">
    <property type="entry name" value="O16G_dom_2"/>
</dbReference>
<dbReference type="Pfam" id="PF00128">
    <property type="entry name" value="Alpha-amylase"/>
    <property type="match status" value="1"/>
</dbReference>
<evidence type="ECO:0000256" key="5">
    <source>
        <dbReference type="ARBA" id="ARBA00012619"/>
    </source>
</evidence>
<dbReference type="Gene3D" id="2.60.40.1180">
    <property type="entry name" value="Golgi alpha-mannosidase II"/>
    <property type="match status" value="1"/>
</dbReference>
<dbReference type="PANTHER" id="PTHR10357:SF219">
    <property type="entry name" value="MALTOSE ALPHA-D-GLUCOSYLTRANSFERASE"/>
    <property type="match status" value="1"/>
</dbReference>
<comment type="similarity">
    <text evidence="2">Belongs to the glycosyl hydrolase 13 family. TreS subfamily.</text>
</comment>
<dbReference type="PaxDb" id="1198114-AciX9_2884"/>
<evidence type="ECO:0000256" key="10">
    <source>
        <dbReference type="ARBA" id="ARBA00022837"/>
    </source>
</evidence>
<dbReference type="SUPFAM" id="SSF51011">
    <property type="entry name" value="Glycosyl hydrolase domain"/>
    <property type="match status" value="1"/>
</dbReference>
<keyword evidence="12" id="KW-0413">Isomerase</keyword>
<dbReference type="InterPro" id="IPR012810">
    <property type="entry name" value="TreS/a-amylase_N"/>
</dbReference>
<dbReference type="Gene3D" id="3.20.20.80">
    <property type="entry name" value="Glycosidases"/>
    <property type="match status" value="1"/>
</dbReference>
<dbReference type="GO" id="GO:0005524">
    <property type="term" value="F:ATP binding"/>
    <property type="evidence" value="ECO:0007669"/>
    <property type="project" value="UniProtKB-KW"/>
</dbReference>
<evidence type="ECO:0000256" key="7">
    <source>
        <dbReference type="ARBA" id="ARBA00022679"/>
    </source>
</evidence>
<dbReference type="InterPro" id="IPR017853">
    <property type="entry name" value="GH"/>
</dbReference>
<dbReference type="PANTHER" id="PTHR10357">
    <property type="entry name" value="ALPHA-AMYLASE FAMILY MEMBER"/>
    <property type="match status" value="1"/>
</dbReference>
<keyword evidence="18" id="KW-1185">Reference proteome</keyword>
<dbReference type="GO" id="GO:0046872">
    <property type="term" value="F:metal ion binding"/>
    <property type="evidence" value="ECO:0007669"/>
    <property type="project" value="UniProtKB-KW"/>
</dbReference>
<dbReference type="KEGG" id="acm:AciX9_2884"/>
<dbReference type="EC" id="5.4.99.16" evidence="5"/>
<reference evidence="18" key="1">
    <citation type="submission" date="2011-01" db="EMBL/GenBank/DDBJ databases">
        <title>Complete sequence of chromosome of Acidobacterium sp. MP5ACTX9.</title>
        <authorList>
            <consortium name="US DOE Joint Genome Institute"/>
            <person name="Lucas S."/>
            <person name="Copeland A."/>
            <person name="Lapidus A."/>
            <person name="Cheng J.-F."/>
            <person name="Goodwin L."/>
            <person name="Pitluck S."/>
            <person name="Teshima H."/>
            <person name="Detter J.C."/>
            <person name="Han C."/>
            <person name="Tapia R."/>
            <person name="Land M."/>
            <person name="Hauser L."/>
            <person name="Kyrpides N."/>
            <person name="Ivanova N."/>
            <person name="Ovchinnikova G."/>
            <person name="Pagani I."/>
            <person name="Rawat S.R."/>
            <person name="Mannisto M."/>
            <person name="Haggblom M.M."/>
            <person name="Woyke T."/>
        </authorList>
    </citation>
    <scope>NUCLEOTIDE SEQUENCE [LARGE SCALE GENOMIC DNA]</scope>
    <source>
        <strain evidence="18">MP5ACTX9</strain>
    </source>
</reference>
<keyword evidence="8" id="KW-0479">Metal-binding</keyword>
<dbReference type="FunFam" id="3.20.20.80:FF:000055">
    <property type="entry name" value="Trehalose synthase"/>
    <property type="match status" value="1"/>
</dbReference>
<dbReference type="GO" id="GO:0016740">
    <property type="term" value="F:transferase activity"/>
    <property type="evidence" value="ECO:0007669"/>
    <property type="project" value="UniProtKB-KW"/>
</dbReference>
<dbReference type="RefSeq" id="WP_013581222.1">
    <property type="nucleotide sequence ID" value="NC_015064.1"/>
</dbReference>
<dbReference type="AlphaFoldDB" id="E8WYZ2"/>
<evidence type="ECO:0000313" key="17">
    <source>
        <dbReference type="EMBL" id="ADW69907.1"/>
    </source>
</evidence>
<dbReference type="HOGENOM" id="CLU_007635_1_1_0"/>
<dbReference type="eggNOG" id="COG3281">
    <property type="taxonomic scope" value="Bacteria"/>
</dbReference>
<evidence type="ECO:0000256" key="9">
    <source>
        <dbReference type="ARBA" id="ARBA00022741"/>
    </source>
</evidence>
<dbReference type="InterPro" id="IPR011009">
    <property type="entry name" value="Kinase-like_dom_sf"/>
</dbReference>
<dbReference type="InterPro" id="IPR040999">
    <property type="entry name" value="Mak_N_cap"/>
</dbReference>
<dbReference type="GO" id="GO:0005975">
    <property type="term" value="P:carbohydrate metabolic process"/>
    <property type="evidence" value="ECO:0007669"/>
    <property type="project" value="InterPro"/>
</dbReference>
<dbReference type="SMART" id="SM00642">
    <property type="entry name" value="Aamy"/>
    <property type="match status" value="1"/>
</dbReference>
<organism evidence="18">
    <name type="scientific">Granulicella tundricola (strain ATCC BAA-1859 / DSM 23138 / MP5ACTX9)</name>
    <dbReference type="NCBI Taxonomy" id="1198114"/>
    <lineage>
        <taxon>Bacteria</taxon>
        <taxon>Pseudomonadati</taxon>
        <taxon>Acidobacteriota</taxon>
        <taxon>Terriglobia</taxon>
        <taxon>Terriglobales</taxon>
        <taxon>Acidobacteriaceae</taxon>
        <taxon>Granulicella</taxon>
    </lineage>
</organism>
<keyword evidence="9" id="KW-0547">Nucleotide-binding</keyword>
<evidence type="ECO:0000256" key="15">
    <source>
        <dbReference type="ARBA" id="ARBA00049067"/>
    </source>
</evidence>
<dbReference type="Gene3D" id="3.90.400.10">
    <property type="entry name" value="Oligo-1,6-glucosidase, Domain 2"/>
    <property type="match status" value="1"/>
</dbReference>
<dbReference type="NCBIfam" id="TIGR02456">
    <property type="entry name" value="treS_nterm"/>
    <property type="match status" value="1"/>
</dbReference>
<dbReference type="Pfam" id="PF18085">
    <property type="entry name" value="Mak_N_cap"/>
    <property type="match status" value="1"/>
</dbReference>
<dbReference type="Gene3D" id="3.90.1200.10">
    <property type="match status" value="1"/>
</dbReference>
<dbReference type="Proteomes" id="UP000000343">
    <property type="component" value="Chromosome"/>
</dbReference>
<proteinExistence type="inferred from homology"/>
<dbReference type="SUPFAM" id="SSF56112">
    <property type="entry name" value="Protein kinase-like (PK-like)"/>
    <property type="match status" value="1"/>
</dbReference>
<evidence type="ECO:0000256" key="11">
    <source>
        <dbReference type="ARBA" id="ARBA00022840"/>
    </source>
</evidence>
<dbReference type="InterPro" id="IPR032091">
    <property type="entry name" value="Malt_amylase-like_C"/>
</dbReference>
<keyword evidence="10" id="KW-0106">Calcium</keyword>
<evidence type="ECO:0000256" key="13">
    <source>
        <dbReference type="ARBA" id="ARBA00031251"/>
    </source>
</evidence>
<dbReference type="Pfam" id="PF16657">
    <property type="entry name" value="Malt_amylase_C"/>
    <property type="match status" value="1"/>
</dbReference>
<evidence type="ECO:0000256" key="4">
    <source>
        <dbReference type="ARBA" id="ARBA00011962"/>
    </source>
</evidence>
<comment type="catalytic activity">
    <reaction evidence="1">
        <text>D-maltose = alpha,alpha-trehalose</text>
        <dbReference type="Rhea" id="RHEA:15145"/>
        <dbReference type="ChEBI" id="CHEBI:16551"/>
        <dbReference type="ChEBI" id="CHEBI:17306"/>
        <dbReference type="EC" id="5.4.99.16"/>
    </reaction>
</comment>
<dbReference type="InterPro" id="IPR006047">
    <property type="entry name" value="GH13_cat_dom"/>
</dbReference>
<evidence type="ECO:0000256" key="2">
    <source>
        <dbReference type="ARBA" id="ARBA00005496"/>
    </source>
</evidence>
<dbReference type="STRING" id="1198114.AciX9_2884"/>